<proteinExistence type="predicted"/>
<accession>A0A1J4L5P5</accession>
<gene>
    <name evidence="1" type="ORF">TRFO_41167</name>
</gene>
<dbReference type="VEuPathDB" id="TrichDB:TRFO_41167"/>
<name>A0A1J4L5P5_9EUKA</name>
<dbReference type="RefSeq" id="XP_068370405.1">
    <property type="nucleotide sequence ID" value="XM_068513618.1"/>
</dbReference>
<dbReference type="GeneID" id="94848322"/>
<comment type="caution">
    <text evidence="1">The sequence shown here is derived from an EMBL/GenBank/DDBJ whole genome shotgun (WGS) entry which is preliminary data.</text>
</comment>
<dbReference type="EMBL" id="MLAK01000021">
    <property type="protein sequence ID" value="OHT17269.1"/>
    <property type="molecule type" value="Genomic_DNA"/>
</dbReference>
<evidence type="ECO:0000313" key="1">
    <source>
        <dbReference type="EMBL" id="OHT17269.1"/>
    </source>
</evidence>
<dbReference type="Proteomes" id="UP000179807">
    <property type="component" value="Unassembled WGS sequence"/>
</dbReference>
<evidence type="ECO:0000313" key="2">
    <source>
        <dbReference type="Proteomes" id="UP000179807"/>
    </source>
</evidence>
<dbReference type="AlphaFoldDB" id="A0A1J4L5P5"/>
<organism evidence="1 2">
    <name type="scientific">Tritrichomonas foetus</name>
    <dbReference type="NCBI Taxonomy" id="1144522"/>
    <lineage>
        <taxon>Eukaryota</taxon>
        <taxon>Metamonada</taxon>
        <taxon>Parabasalia</taxon>
        <taxon>Tritrichomonadida</taxon>
        <taxon>Tritrichomonadidae</taxon>
        <taxon>Tritrichomonas</taxon>
    </lineage>
</organism>
<keyword evidence="2" id="KW-1185">Reference proteome</keyword>
<reference evidence="1" key="1">
    <citation type="submission" date="2016-10" db="EMBL/GenBank/DDBJ databases">
        <authorList>
            <person name="Benchimol M."/>
            <person name="Almeida L.G."/>
            <person name="Vasconcelos A.T."/>
            <person name="Perreira-Neves A."/>
            <person name="Rosa I.A."/>
            <person name="Tasca T."/>
            <person name="Bogo M.R."/>
            <person name="de Souza W."/>
        </authorList>
    </citation>
    <scope>NUCLEOTIDE SEQUENCE [LARGE SCALE GENOMIC DNA]</scope>
    <source>
        <strain evidence="1">K</strain>
    </source>
</reference>
<protein>
    <submittedName>
        <fullName evidence="1">Uncharacterized protein</fullName>
    </submittedName>
</protein>
<sequence>MNSEASLRASYSFYMSHLQFSTYDRLDKLRFRLSDAKLNNILVNRRIVLFNLFDYENELSGILLPKDLYRFIESPEKWNIPYPTLFQKVSYTLHLFFTNAEIYADGLMEILETREFKYSIFCVIPAIFGFFSSCEQCKFACSFYLNFINKKISLNVLKEILRPFFSGSSCFRFYEFAFSSIFSKLLASPNRKIIDLMKNNFIRALTRDLVSGIKKAAQLIPEHHLKLLKMIHLNYSMKEMIDFFIYQIKCECLIWLDSYTQSEQSKKDLIRAFDSILKNDSITRSICDSLFFASENCVFEMPEIYAPLKLNYYQTYFTMQDILVLSEVLSLKVPIIPIEGVQLKSGQPLHHIFPVKVSMKFDDSYISFPKVIFNHSIINIDYKNDEIKNESLEINDKTEIINHENILNSENQNMISMSENLNPGILNNSNNSFDILLCDKIFISADDEKQYCRVYMQILKKANDEAVDILSYYDRNPNLHEKLPVEFILKKSINIFIRQSEKFEDLLAAEAKARELNVWHKICISHEQIVFAGLSIRQAKACFESPNLVDAIQGSTEFTINASNKQLQFLTLLEKYLPSYFIDCPDISTIMNNEWKLFISKRMTSVPNIGVLFKFKPSYKFFLYVVSNISDTTDLSFPSMYLTLMNVVRNLKSIADLEETKDIKLETAIAISRCPNLLWNFFILNVFVFGNTVFRSLCSEKDQMLFQLFNKSMISIISKSEELSLFFVKYRTKIIEKILSRENTDGIVFESVV</sequence>